<comment type="similarity">
    <text evidence="2">Belongs to the class-II fumarase/aspartase family.</text>
</comment>
<dbReference type="EMBL" id="FNON01000001">
    <property type="protein sequence ID" value="SDW77480.1"/>
    <property type="molecule type" value="Genomic_DNA"/>
</dbReference>
<dbReference type="InterPro" id="IPR000362">
    <property type="entry name" value="Fumarate_lyase_fam"/>
</dbReference>
<evidence type="ECO:0000256" key="2">
    <source>
        <dbReference type="ARBA" id="ARBA00034772"/>
    </source>
</evidence>
<dbReference type="AlphaFoldDB" id="A0A1H2WA62"/>
<dbReference type="GO" id="GO:0016829">
    <property type="term" value="F:lyase activity"/>
    <property type="evidence" value="ECO:0007669"/>
    <property type="project" value="UniProtKB-KW"/>
</dbReference>
<proteinExistence type="inferred from homology"/>
<feature type="domain" description="Adenylosuccinate lyase C-terminal" evidence="3">
    <location>
        <begin position="359"/>
        <end position="429"/>
    </location>
</feature>
<dbReference type="Gene3D" id="1.10.40.30">
    <property type="entry name" value="Fumarase/aspartase (C-terminal domain)"/>
    <property type="match status" value="1"/>
</dbReference>
<dbReference type="CDD" id="cd01597">
    <property type="entry name" value="pCLME"/>
    <property type="match status" value="1"/>
</dbReference>
<dbReference type="STRING" id="589385.SAMN05421504_1011472"/>
<accession>A0A1H2WA62</accession>
<dbReference type="SMART" id="SM00998">
    <property type="entry name" value="ADSL_C"/>
    <property type="match status" value="1"/>
</dbReference>
<dbReference type="GO" id="GO:0016853">
    <property type="term" value="F:isomerase activity"/>
    <property type="evidence" value="ECO:0007669"/>
    <property type="project" value="UniProtKB-KW"/>
</dbReference>
<dbReference type="InterPro" id="IPR019468">
    <property type="entry name" value="AdenyloSucc_lyase_C"/>
</dbReference>
<dbReference type="PRINTS" id="PR00149">
    <property type="entry name" value="FUMRATELYASE"/>
</dbReference>
<dbReference type="InterPro" id="IPR008948">
    <property type="entry name" value="L-Aspartase-like"/>
</dbReference>
<dbReference type="Gene3D" id="1.20.200.10">
    <property type="entry name" value="Fumarase/aspartase (Central domain)"/>
    <property type="match status" value="1"/>
</dbReference>
<dbReference type="PANTHER" id="PTHR43172:SF2">
    <property type="entry name" value="ADENYLOSUCCINATE LYASE C-TERMINAL DOMAIN-CONTAINING PROTEIN"/>
    <property type="match status" value="1"/>
</dbReference>
<keyword evidence="5" id="KW-1185">Reference proteome</keyword>
<dbReference type="OrthoDB" id="9768878at2"/>
<keyword evidence="4" id="KW-0413">Isomerase</keyword>
<dbReference type="Proteomes" id="UP000199515">
    <property type="component" value="Unassembled WGS sequence"/>
</dbReference>
<name>A0A1H2WA62_9PSEU</name>
<evidence type="ECO:0000313" key="5">
    <source>
        <dbReference type="Proteomes" id="UP000199515"/>
    </source>
</evidence>
<dbReference type="PANTHER" id="PTHR43172">
    <property type="entry name" value="ADENYLOSUCCINATE LYASE"/>
    <property type="match status" value="1"/>
</dbReference>
<dbReference type="RefSeq" id="WP_091287718.1">
    <property type="nucleotide sequence ID" value="NZ_FNON01000001.1"/>
</dbReference>
<evidence type="ECO:0000313" key="4">
    <source>
        <dbReference type="EMBL" id="SDW77480.1"/>
    </source>
</evidence>
<dbReference type="Gene3D" id="1.10.275.10">
    <property type="entry name" value="Fumarase/aspartase (N-terminal domain)"/>
    <property type="match status" value="1"/>
</dbReference>
<dbReference type="Pfam" id="PF00206">
    <property type="entry name" value="Lyase_1"/>
    <property type="match status" value="1"/>
</dbReference>
<dbReference type="InterPro" id="IPR024083">
    <property type="entry name" value="Fumarase/histidase_N"/>
</dbReference>
<dbReference type="SUPFAM" id="SSF48557">
    <property type="entry name" value="L-aspartase-like"/>
    <property type="match status" value="1"/>
</dbReference>
<evidence type="ECO:0000256" key="1">
    <source>
        <dbReference type="ARBA" id="ARBA00023239"/>
    </source>
</evidence>
<reference evidence="4 5" key="1">
    <citation type="submission" date="2016-10" db="EMBL/GenBank/DDBJ databases">
        <authorList>
            <person name="de Groot N.N."/>
        </authorList>
    </citation>
    <scope>NUCLEOTIDE SEQUENCE [LARGE SCALE GENOMIC DNA]</scope>
    <source>
        <strain evidence="4 5">CPCC 202699</strain>
    </source>
</reference>
<sequence length="436" mass="45063">MTGLLAPGWAGTDPLPDSAWVRAMLDVEAALARAQAKLGVIPAEAASAIARVAGEAELDLAGLVDGVHETANPVVWLVSQFTAAVSAVDPEAAEYVHRGGTSQDILDSAAMLICARVLRRVDADLVRTASALAGLVEAHLSTPMAGRTLTQHAVPTTFGLKAAGWLSLVLDARDRLAAVDPPVSLGGAGGTLSAYAEYGADPVALTEAFAAELGLAVPPIPWHALRTPIADIASALAFTSVALGKLAADVLVLTRTEIAEVAEPAVRGRGASSAMPQKRNPVLATAIATAARQVPPYALVLTQAVVAEDERPAGAWHAEWQPLRESLRLVAGAAANAAELTGGLTVDPAAMLANLRLTGGAVVSERLSARLAPILGKAAAKRLLTEVSQTSGDFESALRQAAGVQLDFDDLLDPARYLGAAPALARRVLARYRRMY</sequence>
<evidence type="ECO:0000259" key="3">
    <source>
        <dbReference type="SMART" id="SM00998"/>
    </source>
</evidence>
<gene>
    <name evidence="4" type="ORF">SAMN05421504_1011472</name>
</gene>
<keyword evidence="1" id="KW-0456">Lyase</keyword>
<dbReference type="PRINTS" id="PR00145">
    <property type="entry name" value="ARGSUCLYASE"/>
</dbReference>
<organism evidence="4 5">
    <name type="scientific">Amycolatopsis xylanica</name>
    <dbReference type="NCBI Taxonomy" id="589385"/>
    <lineage>
        <taxon>Bacteria</taxon>
        <taxon>Bacillati</taxon>
        <taxon>Actinomycetota</taxon>
        <taxon>Actinomycetes</taxon>
        <taxon>Pseudonocardiales</taxon>
        <taxon>Pseudonocardiaceae</taxon>
        <taxon>Amycolatopsis</taxon>
    </lineage>
</organism>
<dbReference type="InterPro" id="IPR022761">
    <property type="entry name" value="Fumarate_lyase_N"/>
</dbReference>
<protein>
    <submittedName>
        <fullName evidence="4">3-carboxy-cis,cis-muconate cycloisomerase</fullName>
    </submittedName>
</protein>